<dbReference type="KEGG" id="ssl:SS1G_14245"/>
<protein>
    <submittedName>
        <fullName evidence="1">Uncharacterized protein</fullName>
    </submittedName>
</protein>
<organism evidence="1 2">
    <name type="scientific">Sclerotinia sclerotiorum (strain ATCC 18683 / 1980 / Ss-1)</name>
    <name type="common">White mold</name>
    <name type="synonym">Whetzelinia sclerotiorum</name>
    <dbReference type="NCBI Taxonomy" id="665079"/>
    <lineage>
        <taxon>Eukaryota</taxon>
        <taxon>Fungi</taxon>
        <taxon>Dikarya</taxon>
        <taxon>Ascomycota</taxon>
        <taxon>Pezizomycotina</taxon>
        <taxon>Leotiomycetes</taxon>
        <taxon>Helotiales</taxon>
        <taxon>Sclerotiniaceae</taxon>
        <taxon>Sclerotinia</taxon>
    </lineage>
</organism>
<evidence type="ECO:0000313" key="1">
    <source>
        <dbReference type="EMBL" id="EDO00375.1"/>
    </source>
</evidence>
<proteinExistence type="predicted"/>
<accession>A7F9G4</accession>
<keyword evidence="2" id="KW-1185">Reference proteome</keyword>
<dbReference type="GeneID" id="5480857"/>
<sequence>MPYSWRIPTMSINLVSRARQTIVWHFPRTRLSEAFGRTDRNFKNIVFRLGHVNGPIGYTEYKLKSVKHGRFIGLLEISLFINWVTHE</sequence>
<reference evidence="2" key="1">
    <citation type="journal article" date="2011" name="PLoS Genet.">
        <title>Genomic analysis of the necrotrophic fungal pathogens Sclerotinia sclerotiorum and Botrytis cinerea.</title>
        <authorList>
            <person name="Amselem J."/>
            <person name="Cuomo C.A."/>
            <person name="van Kan J.A."/>
            <person name="Viaud M."/>
            <person name="Benito E.P."/>
            <person name="Couloux A."/>
            <person name="Coutinho P.M."/>
            <person name="de Vries R.P."/>
            <person name="Dyer P.S."/>
            <person name="Fillinger S."/>
            <person name="Fournier E."/>
            <person name="Gout L."/>
            <person name="Hahn M."/>
            <person name="Kohn L."/>
            <person name="Lapalu N."/>
            <person name="Plummer K.M."/>
            <person name="Pradier J.M."/>
            <person name="Quevillon E."/>
            <person name="Sharon A."/>
            <person name="Simon A."/>
            <person name="ten Have A."/>
            <person name="Tudzynski B."/>
            <person name="Tudzynski P."/>
            <person name="Wincker P."/>
            <person name="Andrew M."/>
            <person name="Anthouard V."/>
            <person name="Beever R.E."/>
            <person name="Beffa R."/>
            <person name="Benoit I."/>
            <person name="Bouzid O."/>
            <person name="Brault B."/>
            <person name="Chen Z."/>
            <person name="Choquer M."/>
            <person name="Collemare J."/>
            <person name="Cotton P."/>
            <person name="Danchin E.G."/>
            <person name="Da Silva C."/>
            <person name="Gautier A."/>
            <person name="Giraud C."/>
            <person name="Giraud T."/>
            <person name="Gonzalez C."/>
            <person name="Grossetete S."/>
            <person name="Guldener U."/>
            <person name="Henrissat B."/>
            <person name="Howlett B.J."/>
            <person name="Kodira C."/>
            <person name="Kretschmer M."/>
            <person name="Lappartient A."/>
            <person name="Leroch M."/>
            <person name="Levis C."/>
            <person name="Mauceli E."/>
            <person name="Neuveglise C."/>
            <person name="Oeser B."/>
            <person name="Pearson M."/>
            <person name="Poulain J."/>
            <person name="Poussereau N."/>
            <person name="Quesneville H."/>
            <person name="Rascle C."/>
            <person name="Schumacher J."/>
            <person name="Segurens B."/>
            <person name="Sexton A."/>
            <person name="Silva E."/>
            <person name="Sirven C."/>
            <person name="Soanes D.M."/>
            <person name="Talbot N.J."/>
            <person name="Templeton M."/>
            <person name="Yandava C."/>
            <person name="Yarden O."/>
            <person name="Zeng Q."/>
            <person name="Rollins J.A."/>
            <person name="Lebrun M.H."/>
            <person name="Dickman M."/>
        </authorList>
    </citation>
    <scope>NUCLEOTIDE SEQUENCE [LARGE SCALE GENOMIC DNA]</scope>
    <source>
        <strain evidence="2">ATCC 18683 / 1980 / Ss-1</strain>
    </source>
</reference>
<dbReference type="InParanoid" id="A7F9G4"/>
<dbReference type="EMBL" id="CH476651">
    <property type="protein sequence ID" value="EDO00375.1"/>
    <property type="molecule type" value="Genomic_DNA"/>
</dbReference>
<gene>
    <name evidence="1" type="ORF">SS1G_14245</name>
</gene>
<dbReference type="RefSeq" id="XP_001584790.1">
    <property type="nucleotide sequence ID" value="XM_001584740.1"/>
</dbReference>
<dbReference type="AlphaFoldDB" id="A7F9G4"/>
<evidence type="ECO:0000313" key="2">
    <source>
        <dbReference type="Proteomes" id="UP000001312"/>
    </source>
</evidence>
<dbReference type="HOGENOM" id="CLU_2484691_0_0_1"/>
<name>A7F9G4_SCLS1</name>
<dbReference type="Proteomes" id="UP000001312">
    <property type="component" value="Unassembled WGS sequence"/>
</dbReference>